<dbReference type="InterPro" id="IPR014710">
    <property type="entry name" value="RmlC-like_jellyroll"/>
</dbReference>
<dbReference type="InterPro" id="IPR011051">
    <property type="entry name" value="RmlC_Cupin_sf"/>
</dbReference>
<protein>
    <submittedName>
        <fullName evidence="2">ChrR family anti-sigma-E factor</fullName>
    </submittedName>
</protein>
<reference evidence="2 3" key="1">
    <citation type="submission" date="2024-04" db="EMBL/GenBank/DDBJ databases">
        <title>Draft genome sequence of Sessilibacter corallicola NBRC 116591.</title>
        <authorList>
            <person name="Miyakawa T."/>
            <person name="Kusuya Y."/>
            <person name="Miura T."/>
        </authorList>
    </citation>
    <scope>NUCLEOTIDE SEQUENCE [LARGE SCALE GENOMIC DNA]</scope>
    <source>
        <strain evidence="2 3">KU-00831-HH</strain>
    </source>
</reference>
<dbReference type="EMBL" id="BAABWN010000001">
    <property type="protein sequence ID" value="GAA6166295.1"/>
    <property type="molecule type" value="Genomic_DNA"/>
</dbReference>
<dbReference type="InterPro" id="IPR041916">
    <property type="entry name" value="Anti_sigma_zinc_sf"/>
</dbReference>
<evidence type="ECO:0000313" key="2">
    <source>
        <dbReference type="EMBL" id="GAA6166295.1"/>
    </source>
</evidence>
<proteinExistence type="predicted"/>
<organism evidence="2 3">
    <name type="scientific">Sessilibacter corallicola</name>
    <dbReference type="NCBI Taxonomy" id="2904075"/>
    <lineage>
        <taxon>Bacteria</taxon>
        <taxon>Pseudomonadati</taxon>
        <taxon>Pseudomonadota</taxon>
        <taxon>Gammaproteobacteria</taxon>
        <taxon>Cellvibrionales</taxon>
        <taxon>Cellvibrionaceae</taxon>
        <taxon>Sessilibacter</taxon>
    </lineage>
</organism>
<feature type="domain" description="ChrR-like cupin" evidence="1">
    <location>
        <begin position="129"/>
        <end position="223"/>
    </location>
</feature>
<dbReference type="SUPFAM" id="SSF51182">
    <property type="entry name" value="RmlC-like cupins"/>
    <property type="match status" value="1"/>
</dbReference>
<evidence type="ECO:0000259" key="1">
    <source>
        <dbReference type="Pfam" id="PF12973"/>
    </source>
</evidence>
<name>A0ABQ0A3S2_9GAMM</name>
<dbReference type="RefSeq" id="WP_353301274.1">
    <property type="nucleotide sequence ID" value="NZ_BAABWN010000001.1"/>
</dbReference>
<dbReference type="Gene3D" id="2.60.120.10">
    <property type="entry name" value="Jelly Rolls"/>
    <property type="match status" value="1"/>
</dbReference>
<sequence length="248" mass="26986">MSQHHPSINMLAEYCAGTLGMAEALSISAHLHYCHSCRCQVENLNRLNGTLLSDENFSQAFQEPSAATAQTTVNHGEQSIDSLLQSTLNRIDALDNHSSNETTLSGAPIQQASIANKIRKDLPPVIAKLIVKPRFLRWKKLSPAMEAAKLSAGQNECEVSLIKIKAGGRVLEHDHRGNEYTVVLRGAFSDQDGIYSAGDFIHRKPNEIHAPCATADADCLCLTVVDAPLKFTGLIGCLINPFMKLQPS</sequence>
<comment type="caution">
    <text evidence="2">The sequence shown here is derived from an EMBL/GenBank/DDBJ whole genome shotgun (WGS) entry which is preliminary data.</text>
</comment>
<dbReference type="Pfam" id="PF12973">
    <property type="entry name" value="Cupin_7"/>
    <property type="match status" value="1"/>
</dbReference>
<dbReference type="InterPro" id="IPR025979">
    <property type="entry name" value="ChrR-like_cupin_dom"/>
</dbReference>
<gene>
    <name evidence="2" type="ORF">NBRC116591_01050</name>
</gene>
<accession>A0ABQ0A3S2</accession>
<dbReference type="Gene3D" id="1.10.10.1320">
    <property type="entry name" value="Anti-sigma factor, zinc-finger domain"/>
    <property type="match status" value="1"/>
</dbReference>
<dbReference type="CDD" id="cd20301">
    <property type="entry name" value="cupin_ChrR"/>
    <property type="match status" value="1"/>
</dbReference>
<keyword evidence="3" id="KW-1185">Reference proteome</keyword>
<dbReference type="Proteomes" id="UP001465153">
    <property type="component" value="Unassembled WGS sequence"/>
</dbReference>
<evidence type="ECO:0000313" key="3">
    <source>
        <dbReference type="Proteomes" id="UP001465153"/>
    </source>
</evidence>
<dbReference type="NCBIfam" id="TIGR02451">
    <property type="entry name" value="anti_sig_ChrR"/>
    <property type="match status" value="1"/>
</dbReference>
<dbReference type="InterPro" id="IPR012807">
    <property type="entry name" value="Anti-sigma_ChrR"/>
</dbReference>